<gene>
    <name evidence="2" type="ORF">SAMN04487996_10410</name>
</gene>
<accession>A0A1G7AXU7</accession>
<dbReference type="AlphaFoldDB" id="A0A1G7AXU7"/>
<proteinExistence type="predicted"/>
<sequence>MLKRIETSDVMRRATQAFDEHNERCPTSVHFRNTADGPVAITRKVGLIPESVTTTFHTVLTEYVHAYNRTRDIMPLYLQDPASPPALFTTGPNIAKFARCSARTVRNHLTRLEKLGFLTRKFRGDKHAFQVWISPKYLYGEVATETAKNAALAASEGGERKIFPHSSTHREILGTEKGSADMLIVHGESIQGQRGETDGQKEPLGALPEGQKGSRGGAAGAADDPAIAAQGEENGTQHQELVAIGRENERLVNRPKAPKGMDPKFTRLLFEFWLYAWKVIYPTREFSKQQQENSLAAISKGVFENFQGEWSDEQWLSYYQVQLAKVDKAGRYYDNHPDAYLPDPYAVHIPGKGYFDIENLKGFIGIDSWIKQDAIKHAKQRQAYADKQEEKTRRAETLLRTARRDFEKLRSNAKPRKEVAKFNQLALFQYYNVIFSGLGKKWQEAYCKQFLEQQSRDFQAPTYYKPRKIKALAAPEPTTVVQVESWMTYGEGFDPESGTNIYI</sequence>
<organism evidence="2 3">
    <name type="scientific">Dyadobacter soli</name>
    <dbReference type="NCBI Taxonomy" id="659014"/>
    <lineage>
        <taxon>Bacteria</taxon>
        <taxon>Pseudomonadati</taxon>
        <taxon>Bacteroidota</taxon>
        <taxon>Cytophagia</taxon>
        <taxon>Cytophagales</taxon>
        <taxon>Spirosomataceae</taxon>
        <taxon>Dyadobacter</taxon>
    </lineage>
</organism>
<keyword evidence="3" id="KW-1185">Reference proteome</keyword>
<evidence type="ECO:0000313" key="2">
    <source>
        <dbReference type="EMBL" id="SDE19708.1"/>
    </source>
</evidence>
<dbReference type="RefSeq" id="WP_090147791.1">
    <property type="nucleotide sequence ID" value="NZ_FNAN01000004.1"/>
</dbReference>
<feature type="region of interest" description="Disordered" evidence="1">
    <location>
        <begin position="189"/>
        <end position="222"/>
    </location>
</feature>
<evidence type="ECO:0000313" key="3">
    <source>
        <dbReference type="Proteomes" id="UP000198748"/>
    </source>
</evidence>
<protein>
    <submittedName>
        <fullName evidence="2">Uncharacterized protein</fullName>
    </submittedName>
</protein>
<dbReference type="OrthoDB" id="865169at2"/>
<dbReference type="STRING" id="659014.SAMN04487996_10410"/>
<evidence type="ECO:0000256" key="1">
    <source>
        <dbReference type="SAM" id="MobiDB-lite"/>
    </source>
</evidence>
<name>A0A1G7AXU7_9BACT</name>
<dbReference type="EMBL" id="FNAN01000004">
    <property type="protein sequence ID" value="SDE19708.1"/>
    <property type="molecule type" value="Genomic_DNA"/>
</dbReference>
<reference evidence="3" key="1">
    <citation type="submission" date="2016-10" db="EMBL/GenBank/DDBJ databases">
        <authorList>
            <person name="Varghese N."/>
            <person name="Submissions S."/>
        </authorList>
    </citation>
    <scope>NUCLEOTIDE SEQUENCE [LARGE SCALE GENOMIC DNA]</scope>
    <source>
        <strain evidence="3">DSM 25329</strain>
    </source>
</reference>
<dbReference type="Proteomes" id="UP000198748">
    <property type="component" value="Unassembled WGS sequence"/>
</dbReference>